<dbReference type="Gene3D" id="3.40.1370.10">
    <property type="match status" value="1"/>
</dbReference>
<dbReference type="InterPro" id="IPR002136">
    <property type="entry name" value="Ribosomal_uL4"/>
</dbReference>
<organism evidence="7 8">
    <name type="scientific">bacterium (Candidatus Gribaldobacteria) CG08_land_8_20_14_0_20_39_15</name>
    <dbReference type="NCBI Taxonomy" id="2014273"/>
    <lineage>
        <taxon>Bacteria</taxon>
        <taxon>Candidatus Gribaldobacteria</taxon>
    </lineage>
</organism>
<dbReference type="HAMAP" id="MF_01328_B">
    <property type="entry name" value="Ribosomal_uL4_B"/>
    <property type="match status" value="1"/>
</dbReference>
<dbReference type="Pfam" id="PF00573">
    <property type="entry name" value="Ribosomal_L4"/>
    <property type="match status" value="1"/>
</dbReference>
<dbReference type="InterPro" id="IPR023574">
    <property type="entry name" value="Ribosomal_uL4_dom_sf"/>
</dbReference>
<evidence type="ECO:0000256" key="5">
    <source>
        <dbReference type="HAMAP-Rule" id="MF_01328"/>
    </source>
</evidence>
<dbReference type="AlphaFoldDB" id="A0A2M6XUU7"/>
<dbReference type="GO" id="GO:0006412">
    <property type="term" value="P:translation"/>
    <property type="evidence" value="ECO:0007669"/>
    <property type="project" value="UniProtKB-UniRule"/>
</dbReference>
<comment type="function">
    <text evidence="5">One of the primary rRNA binding proteins, this protein initially binds near the 5'-end of the 23S rRNA. It is important during the early stages of 50S assembly. It makes multiple contacts with different domains of the 23S rRNA in the assembled 50S subunit and ribosome.</text>
</comment>
<dbReference type="Proteomes" id="UP000229784">
    <property type="component" value="Unassembled WGS sequence"/>
</dbReference>
<feature type="compositionally biased region" description="Basic residues" evidence="6">
    <location>
        <begin position="62"/>
        <end position="76"/>
    </location>
</feature>
<sequence length="208" mass="23144">MKTDLYNQEGKVVGQAELPKELFDVKVVPDLLHQVIVSQMANRRQGTAHTKDRGEVSGGGKKPWRQKGTGRARHGSIRSPLWKGGGVTFGPTNKKVYKKKIPKTLRKKAVLMALSAKAQNNFLILLDELKITTKKTKEAAQILKKLPCQEQTALIASLDYNVDLLRASRNISQVAVMPINDLNALDLLSFKYLIMPKEGLAALEKIYL</sequence>
<dbReference type="NCBIfam" id="TIGR03953">
    <property type="entry name" value="rplD_bact"/>
    <property type="match status" value="1"/>
</dbReference>
<keyword evidence="5" id="KW-0699">rRNA-binding</keyword>
<comment type="function">
    <text evidence="5">Forms part of the polypeptide exit tunnel.</text>
</comment>
<gene>
    <name evidence="5" type="primary">rplD</name>
    <name evidence="7" type="ORF">COT20_00790</name>
</gene>
<evidence type="ECO:0000256" key="1">
    <source>
        <dbReference type="ARBA" id="ARBA00010528"/>
    </source>
</evidence>
<dbReference type="EMBL" id="PEXQ01000020">
    <property type="protein sequence ID" value="PIU16197.1"/>
    <property type="molecule type" value="Genomic_DNA"/>
</dbReference>
<dbReference type="SUPFAM" id="SSF52166">
    <property type="entry name" value="Ribosomal protein L4"/>
    <property type="match status" value="1"/>
</dbReference>
<dbReference type="InterPro" id="IPR013005">
    <property type="entry name" value="Ribosomal_uL4-like"/>
</dbReference>
<dbReference type="GO" id="GO:0005840">
    <property type="term" value="C:ribosome"/>
    <property type="evidence" value="ECO:0007669"/>
    <property type="project" value="UniProtKB-KW"/>
</dbReference>
<dbReference type="GO" id="GO:0003735">
    <property type="term" value="F:structural constituent of ribosome"/>
    <property type="evidence" value="ECO:0007669"/>
    <property type="project" value="InterPro"/>
</dbReference>
<dbReference type="GO" id="GO:0019843">
    <property type="term" value="F:rRNA binding"/>
    <property type="evidence" value="ECO:0007669"/>
    <property type="project" value="UniProtKB-UniRule"/>
</dbReference>
<proteinExistence type="inferred from homology"/>
<dbReference type="PANTHER" id="PTHR10746:SF6">
    <property type="entry name" value="LARGE RIBOSOMAL SUBUNIT PROTEIN UL4M"/>
    <property type="match status" value="1"/>
</dbReference>
<accession>A0A2M6XUU7</accession>
<evidence type="ECO:0000256" key="4">
    <source>
        <dbReference type="ARBA" id="ARBA00035244"/>
    </source>
</evidence>
<feature type="region of interest" description="Disordered" evidence="6">
    <location>
        <begin position="42"/>
        <end position="77"/>
    </location>
</feature>
<keyword evidence="3 5" id="KW-0687">Ribonucleoprotein</keyword>
<comment type="similarity">
    <text evidence="1 5">Belongs to the universal ribosomal protein uL4 family.</text>
</comment>
<dbReference type="PANTHER" id="PTHR10746">
    <property type="entry name" value="50S RIBOSOMAL PROTEIN L4"/>
    <property type="match status" value="1"/>
</dbReference>
<evidence type="ECO:0000256" key="6">
    <source>
        <dbReference type="SAM" id="MobiDB-lite"/>
    </source>
</evidence>
<name>A0A2M6XUU7_9BACT</name>
<evidence type="ECO:0000313" key="8">
    <source>
        <dbReference type="Proteomes" id="UP000229784"/>
    </source>
</evidence>
<dbReference type="GO" id="GO:1990904">
    <property type="term" value="C:ribonucleoprotein complex"/>
    <property type="evidence" value="ECO:0007669"/>
    <property type="project" value="UniProtKB-KW"/>
</dbReference>
<evidence type="ECO:0000256" key="3">
    <source>
        <dbReference type="ARBA" id="ARBA00023274"/>
    </source>
</evidence>
<comment type="caution">
    <text evidence="7">The sequence shown here is derived from an EMBL/GenBank/DDBJ whole genome shotgun (WGS) entry which is preliminary data.</text>
</comment>
<protein>
    <recommendedName>
        <fullName evidence="4 5">Large ribosomal subunit protein uL4</fullName>
    </recommendedName>
</protein>
<evidence type="ECO:0000313" key="7">
    <source>
        <dbReference type="EMBL" id="PIU16197.1"/>
    </source>
</evidence>
<comment type="subunit">
    <text evidence="5">Part of the 50S ribosomal subunit.</text>
</comment>
<reference evidence="8" key="1">
    <citation type="submission" date="2017-09" db="EMBL/GenBank/DDBJ databases">
        <title>Depth-based differentiation of microbial function through sediment-hosted aquifers and enrichment of novel symbionts in the deep terrestrial subsurface.</title>
        <authorList>
            <person name="Probst A.J."/>
            <person name="Ladd B."/>
            <person name="Jarett J.K."/>
            <person name="Geller-Mcgrath D.E."/>
            <person name="Sieber C.M.K."/>
            <person name="Emerson J.B."/>
            <person name="Anantharaman K."/>
            <person name="Thomas B.C."/>
            <person name="Malmstrom R."/>
            <person name="Stieglmeier M."/>
            <person name="Klingl A."/>
            <person name="Woyke T."/>
            <person name="Ryan C.M."/>
            <person name="Banfield J.F."/>
        </authorList>
    </citation>
    <scope>NUCLEOTIDE SEQUENCE [LARGE SCALE GENOMIC DNA]</scope>
</reference>
<evidence type="ECO:0000256" key="2">
    <source>
        <dbReference type="ARBA" id="ARBA00022980"/>
    </source>
</evidence>
<keyword evidence="5" id="KW-0694">RNA-binding</keyword>
<keyword evidence="2 5" id="KW-0689">Ribosomal protein</keyword>